<feature type="region of interest" description="Disordered" evidence="5">
    <location>
        <begin position="1"/>
        <end position="22"/>
    </location>
</feature>
<evidence type="ECO:0000313" key="9">
    <source>
        <dbReference type="WBParaSite" id="HNAJ_0001169901-mRNA-1"/>
    </source>
</evidence>
<dbReference type="STRING" id="102285.A0A0R3TV68"/>
<dbReference type="EMBL" id="UZAE01013729">
    <property type="protein sequence ID" value="VDO11097.1"/>
    <property type="molecule type" value="Genomic_DNA"/>
</dbReference>
<feature type="domain" description="BRK" evidence="6">
    <location>
        <begin position="258"/>
        <end position="299"/>
    </location>
</feature>
<reference evidence="9" key="1">
    <citation type="submission" date="2017-02" db="UniProtKB">
        <authorList>
            <consortium name="WormBaseParasite"/>
        </authorList>
    </citation>
    <scope>IDENTIFICATION</scope>
</reference>
<keyword evidence="8" id="KW-1185">Reference proteome</keyword>
<dbReference type="InterPro" id="IPR037259">
    <property type="entry name" value="BRK_sf"/>
</dbReference>
<evidence type="ECO:0000256" key="3">
    <source>
        <dbReference type="ARBA" id="ARBA00023163"/>
    </source>
</evidence>
<feature type="region of interest" description="Disordered" evidence="5">
    <location>
        <begin position="90"/>
        <end position="117"/>
    </location>
</feature>
<dbReference type="AlphaFoldDB" id="A0A0R3TV68"/>
<feature type="compositionally biased region" description="Low complexity" evidence="5">
    <location>
        <begin position="395"/>
        <end position="406"/>
    </location>
</feature>
<feature type="region of interest" description="Disordered" evidence="5">
    <location>
        <begin position="393"/>
        <end position="443"/>
    </location>
</feature>
<feature type="region of interest" description="Disordered" evidence="5">
    <location>
        <begin position="337"/>
        <end position="357"/>
    </location>
</feature>
<gene>
    <name evidence="7" type="ORF">HNAJ_LOCUS11689</name>
</gene>
<feature type="compositionally biased region" description="Polar residues" evidence="5">
    <location>
        <begin position="219"/>
        <end position="229"/>
    </location>
</feature>
<reference evidence="7 8" key="2">
    <citation type="submission" date="2018-11" db="EMBL/GenBank/DDBJ databases">
        <authorList>
            <consortium name="Pathogen Informatics"/>
        </authorList>
    </citation>
    <scope>NUCLEOTIDE SEQUENCE [LARGE SCALE GENOMIC DNA]</scope>
</reference>
<dbReference type="SMART" id="SM00592">
    <property type="entry name" value="BRK"/>
    <property type="match status" value="1"/>
</dbReference>
<evidence type="ECO:0000259" key="6">
    <source>
        <dbReference type="SMART" id="SM00592"/>
    </source>
</evidence>
<feature type="compositionally biased region" description="Low complexity" evidence="5">
    <location>
        <begin position="337"/>
        <end position="353"/>
    </location>
</feature>
<feature type="compositionally biased region" description="Polar residues" evidence="5">
    <location>
        <begin position="414"/>
        <end position="432"/>
    </location>
</feature>
<evidence type="ECO:0000313" key="7">
    <source>
        <dbReference type="EMBL" id="VDO11097.1"/>
    </source>
</evidence>
<sequence length="443" mass="47040">NGGSEERAADSNPPTSPTLLDPQVTNSEQFKWSLQFATSLAVAWPKDRTIHNRLEMVCQCIETGHWPLPRRYLINSVDDMGRYHIAESTGAVSRDASPAPPSSPDISSASTTQKKNLSPSEAATLAALQAAGYTNIDQVLALQAAVAASAHQSDLSGSMRGRGGGRGSRGGRGRGRGSRGGTSGLNMYSREDFASAASLAKNSTSPLPTRGRGSRGGQAITSRGASGSTRGRKRKIEGMDSSSAVLPPPDSPAWNVNVPLVSLTNGNLIHGDKAPKRRHLEAWLKANPEYMPYSVEQEDQIIFKRVAQSRGQNTSAMEALAYRHYMSTMLSKVVNYTASSTQRPTPSTSTGTSDAVSDQQKQMMGFLAASMYSGNPAYASFLATLMGYAQPGGVQQQQTQQQQQQQKGSEADRPSSSNDPVQSSANTVSSSDPAALGKDSLKV</sequence>
<evidence type="ECO:0000256" key="5">
    <source>
        <dbReference type="SAM" id="MobiDB-lite"/>
    </source>
</evidence>
<dbReference type="Pfam" id="PF07533">
    <property type="entry name" value="BRK"/>
    <property type="match status" value="1"/>
</dbReference>
<evidence type="ECO:0000256" key="2">
    <source>
        <dbReference type="ARBA" id="ARBA00023015"/>
    </source>
</evidence>
<dbReference type="WBParaSite" id="HNAJ_0001169901-mRNA-1">
    <property type="protein sequence ID" value="HNAJ_0001169901-mRNA-1"/>
    <property type="gene ID" value="HNAJ_0001169901"/>
</dbReference>
<feature type="region of interest" description="Disordered" evidence="5">
    <location>
        <begin position="200"/>
        <end position="250"/>
    </location>
</feature>
<protein>
    <submittedName>
        <fullName evidence="9">BRK domain-containing protein</fullName>
    </submittedName>
</protein>
<keyword evidence="4" id="KW-0539">Nucleus</keyword>
<accession>A0A0R3TV68</accession>
<organism evidence="9">
    <name type="scientific">Rodentolepis nana</name>
    <name type="common">Dwarf tapeworm</name>
    <name type="synonym">Hymenolepis nana</name>
    <dbReference type="NCBI Taxonomy" id="102285"/>
    <lineage>
        <taxon>Eukaryota</taxon>
        <taxon>Metazoa</taxon>
        <taxon>Spiralia</taxon>
        <taxon>Lophotrochozoa</taxon>
        <taxon>Platyhelminthes</taxon>
        <taxon>Cestoda</taxon>
        <taxon>Eucestoda</taxon>
        <taxon>Cyclophyllidea</taxon>
        <taxon>Hymenolepididae</taxon>
        <taxon>Rodentolepis</taxon>
    </lineage>
</organism>
<comment type="subcellular location">
    <subcellularLocation>
        <location evidence="1">Nucleus</location>
    </subcellularLocation>
</comment>
<keyword evidence="2" id="KW-0805">Transcription regulation</keyword>
<feature type="region of interest" description="Disordered" evidence="5">
    <location>
        <begin position="151"/>
        <end position="187"/>
    </location>
</feature>
<dbReference type="InterPro" id="IPR006576">
    <property type="entry name" value="BRK_domain"/>
</dbReference>
<dbReference type="Gene3D" id="3.40.5.120">
    <property type="match status" value="1"/>
</dbReference>
<dbReference type="Proteomes" id="UP000278807">
    <property type="component" value="Unassembled WGS sequence"/>
</dbReference>
<proteinExistence type="predicted"/>
<name>A0A0R3TV68_RODNA</name>
<keyword evidence="3" id="KW-0804">Transcription</keyword>
<dbReference type="OrthoDB" id="6311362at2759"/>
<evidence type="ECO:0000313" key="8">
    <source>
        <dbReference type="Proteomes" id="UP000278807"/>
    </source>
</evidence>
<dbReference type="GO" id="GO:0005634">
    <property type="term" value="C:nucleus"/>
    <property type="evidence" value="ECO:0007669"/>
    <property type="project" value="UniProtKB-SubCell"/>
</dbReference>
<dbReference type="SUPFAM" id="SSF160481">
    <property type="entry name" value="BRK domain-like"/>
    <property type="match status" value="1"/>
</dbReference>
<evidence type="ECO:0000256" key="1">
    <source>
        <dbReference type="ARBA" id="ARBA00004123"/>
    </source>
</evidence>
<evidence type="ECO:0000256" key="4">
    <source>
        <dbReference type="ARBA" id="ARBA00023242"/>
    </source>
</evidence>